<keyword evidence="11 17" id="KW-1133">Transmembrane helix</keyword>
<sequence>MLPPFIGSAPAAAATGLGSSCTRSCGNVSIPYPFGVEPGCYHDVAGFNLTCNHSYHPPMLFLGDDLQVLEISIPTATVRISVSMRLTNYSDNRSANKTWGIALPQRGPYPYFLSSSYDYNMIPSFGCSYDPYNNESIASCTALSPTNNEGLVVEYTFYKIDIGYSFYNIQIHRLTAQIEDDASVYVSSRDYYNYTDNHTGTPDEPMGVTLSWMIANSSCPTNVSAPECHSTHSSCLEYSWVALMDTGSGHSCNCSDGYQGNPYVADGCQAFLDIDECSSSESYSCYGDCKNTPGSFICLCPAGYKGNAFVPNGCQDINECDDPEAHSCYGICQNFPGSFHCQCPNGTYGNPHTKDGCIVINRKDSFTGLSIGLGVGGGISLLLAFGTPFIARKIKLQKVKKMREKFFNQNHGLLLQQLISHNVDIGQRMIITLRELEKATNNFDRARVIGGGGHGIVFKGIIDLQVVAIKKSKIVVQREIGYFINEVAVLSQVNHRNVVKLLGCCLEAEVPLLIYEFISNGTLHQHLHVEGPISLPWAGRIRIALEVARALSYLHSAASMPIFHRDIKSTNILLDDRLAAKVSDFGASRYIPTDQTGITTAVQ</sequence>
<evidence type="ECO:0000256" key="13">
    <source>
        <dbReference type="ARBA" id="ARBA00023157"/>
    </source>
</evidence>
<dbReference type="FunFam" id="3.30.200.20:FF:000043">
    <property type="entry name" value="Wall-associated receptor kinase 2"/>
    <property type="match status" value="1"/>
</dbReference>
<keyword evidence="8 16" id="KW-0547">Nucleotide-binding</keyword>
<evidence type="ECO:0008006" key="22">
    <source>
        <dbReference type="Google" id="ProtNLM"/>
    </source>
</evidence>
<dbReference type="InterPro" id="IPR001245">
    <property type="entry name" value="Ser-Thr/Tyr_kinase_cat_dom"/>
</dbReference>
<evidence type="ECO:0000256" key="11">
    <source>
        <dbReference type="ARBA" id="ARBA00022989"/>
    </source>
</evidence>
<dbReference type="PROSITE" id="PS00010">
    <property type="entry name" value="ASX_HYDROXYL"/>
    <property type="match status" value="2"/>
</dbReference>
<dbReference type="Pfam" id="PF07645">
    <property type="entry name" value="EGF_CA"/>
    <property type="match status" value="2"/>
</dbReference>
<comment type="subcellular location">
    <subcellularLocation>
        <location evidence="1">Membrane</location>
        <topology evidence="1">Single-pass type I membrane protein</topology>
    </subcellularLocation>
</comment>
<feature type="domain" description="EGF-like" evidence="19">
    <location>
        <begin position="273"/>
        <end position="310"/>
    </location>
</feature>
<dbReference type="GO" id="GO:0030247">
    <property type="term" value="F:polysaccharide binding"/>
    <property type="evidence" value="ECO:0007669"/>
    <property type="project" value="InterPro"/>
</dbReference>
<dbReference type="GO" id="GO:0005886">
    <property type="term" value="C:plasma membrane"/>
    <property type="evidence" value="ECO:0007669"/>
    <property type="project" value="TreeGrafter"/>
</dbReference>
<dbReference type="PROSITE" id="PS01187">
    <property type="entry name" value="EGF_CA"/>
    <property type="match status" value="1"/>
</dbReference>
<dbReference type="InterPro" id="IPR011009">
    <property type="entry name" value="Kinase-like_dom_sf"/>
</dbReference>
<dbReference type="EMBL" id="JACEFO010002615">
    <property type="protein sequence ID" value="KAF8654521.1"/>
    <property type="molecule type" value="Genomic_DNA"/>
</dbReference>
<evidence type="ECO:0000256" key="10">
    <source>
        <dbReference type="ARBA" id="ARBA00022840"/>
    </source>
</evidence>
<evidence type="ECO:0000256" key="16">
    <source>
        <dbReference type="PROSITE-ProRule" id="PRU10141"/>
    </source>
</evidence>
<dbReference type="InterPro" id="IPR000742">
    <property type="entry name" value="EGF"/>
</dbReference>
<dbReference type="Proteomes" id="UP000636709">
    <property type="component" value="Unassembled WGS sequence"/>
</dbReference>
<feature type="transmembrane region" description="Helical" evidence="17">
    <location>
        <begin position="369"/>
        <end position="391"/>
    </location>
</feature>
<dbReference type="InterPro" id="IPR000152">
    <property type="entry name" value="EGF-type_Asp/Asn_hydroxyl_site"/>
</dbReference>
<dbReference type="InterPro" id="IPR017441">
    <property type="entry name" value="Protein_kinase_ATP_BS"/>
</dbReference>
<accession>A0A835E0K9</accession>
<evidence type="ECO:0000256" key="15">
    <source>
        <dbReference type="PROSITE-ProRule" id="PRU00076"/>
    </source>
</evidence>
<dbReference type="InterPro" id="IPR018097">
    <property type="entry name" value="EGF_Ca-bd_CS"/>
</dbReference>
<keyword evidence="12 17" id="KW-0472">Membrane</keyword>
<evidence type="ECO:0000259" key="18">
    <source>
        <dbReference type="PROSITE" id="PS50011"/>
    </source>
</evidence>
<dbReference type="SUPFAM" id="SSF56112">
    <property type="entry name" value="Protein kinase-like (PK-like)"/>
    <property type="match status" value="1"/>
</dbReference>
<keyword evidence="4" id="KW-0808">Transferase</keyword>
<evidence type="ECO:0000256" key="7">
    <source>
        <dbReference type="ARBA" id="ARBA00022737"/>
    </source>
</evidence>
<dbReference type="Gene3D" id="2.10.25.10">
    <property type="entry name" value="Laminin"/>
    <property type="match status" value="2"/>
</dbReference>
<dbReference type="GO" id="GO:0005509">
    <property type="term" value="F:calcium ion binding"/>
    <property type="evidence" value="ECO:0007669"/>
    <property type="project" value="InterPro"/>
</dbReference>
<dbReference type="FunFam" id="2.10.25.10:FF:000355">
    <property type="entry name" value="Wall-associated receptor kinase 3"/>
    <property type="match status" value="2"/>
</dbReference>
<dbReference type="GO" id="GO:0005524">
    <property type="term" value="F:ATP binding"/>
    <property type="evidence" value="ECO:0007669"/>
    <property type="project" value="UniProtKB-UniRule"/>
</dbReference>
<evidence type="ECO:0000256" key="6">
    <source>
        <dbReference type="ARBA" id="ARBA00022729"/>
    </source>
</evidence>
<dbReference type="GO" id="GO:0004674">
    <property type="term" value="F:protein serine/threonine kinase activity"/>
    <property type="evidence" value="ECO:0007669"/>
    <property type="project" value="UniProtKB-KW"/>
</dbReference>
<keyword evidence="9" id="KW-0418">Kinase</keyword>
<dbReference type="InterPro" id="IPR000719">
    <property type="entry name" value="Prot_kinase_dom"/>
</dbReference>
<dbReference type="PROSITE" id="PS50026">
    <property type="entry name" value="EGF_3"/>
    <property type="match status" value="1"/>
</dbReference>
<evidence type="ECO:0000256" key="1">
    <source>
        <dbReference type="ARBA" id="ARBA00004479"/>
    </source>
</evidence>
<keyword evidence="21" id="KW-1185">Reference proteome</keyword>
<keyword evidence="10 16" id="KW-0067">ATP-binding</keyword>
<evidence type="ECO:0000256" key="2">
    <source>
        <dbReference type="ARBA" id="ARBA00022527"/>
    </source>
</evidence>
<dbReference type="PROSITE" id="PS00108">
    <property type="entry name" value="PROTEIN_KINASE_ST"/>
    <property type="match status" value="1"/>
</dbReference>
<dbReference type="CDD" id="cd00054">
    <property type="entry name" value="EGF_CA"/>
    <property type="match status" value="2"/>
</dbReference>
<dbReference type="AlphaFoldDB" id="A0A835E0K9"/>
<keyword evidence="2" id="KW-0723">Serine/threonine-protein kinase</keyword>
<dbReference type="InterPro" id="IPR049883">
    <property type="entry name" value="NOTCH1_EGF-like"/>
</dbReference>
<feature type="domain" description="Protein kinase" evidence="18">
    <location>
        <begin position="443"/>
        <end position="603"/>
    </location>
</feature>
<evidence type="ECO:0000256" key="8">
    <source>
        <dbReference type="ARBA" id="ARBA00022741"/>
    </source>
</evidence>
<keyword evidence="7" id="KW-0677">Repeat</keyword>
<dbReference type="InterPro" id="IPR045274">
    <property type="entry name" value="WAK-like"/>
</dbReference>
<dbReference type="InterPro" id="IPR001881">
    <property type="entry name" value="EGF-like_Ca-bd_dom"/>
</dbReference>
<feature type="binding site" evidence="16">
    <location>
        <position position="471"/>
    </location>
    <ligand>
        <name>ATP</name>
        <dbReference type="ChEBI" id="CHEBI:30616"/>
    </ligand>
</feature>
<dbReference type="InterPro" id="IPR008271">
    <property type="entry name" value="Ser/Thr_kinase_AS"/>
</dbReference>
<dbReference type="SMART" id="SM00179">
    <property type="entry name" value="EGF_CA"/>
    <property type="match status" value="2"/>
</dbReference>
<evidence type="ECO:0000256" key="5">
    <source>
        <dbReference type="ARBA" id="ARBA00022692"/>
    </source>
</evidence>
<comment type="caution">
    <text evidence="20">The sequence shown here is derived from an EMBL/GenBank/DDBJ whole genome shotgun (WGS) entry which is preliminary data.</text>
</comment>
<evidence type="ECO:0000256" key="9">
    <source>
        <dbReference type="ARBA" id="ARBA00022777"/>
    </source>
</evidence>
<dbReference type="PANTHER" id="PTHR27005:SF495">
    <property type="entry name" value="PROTEIN KINASE DOMAIN-CONTAINING PROTEIN"/>
    <property type="match status" value="1"/>
</dbReference>
<keyword evidence="5 17" id="KW-0812">Transmembrane</keyword>
<organism evidence="20 21">
    <name type="scientific">Digitaria exilis</name>
    <dbReference type="NCBI Taxonomy" id="1010633"/>
    <lineage>
        <taxon>Eukaryota</taxon>
        <taxon>Viridiplantae</taxon>
        <taxon>Streptophyta</taxon>
        <taxon>Embryophyta</taxon>
        <taxon>Tracheophyta</taxon>
        <taxon>Spermatophyta</taxon>
        <taxon>Magnoliopsida</taxon>
        <taxon>Liliopsida</taxon>
        <taxon>Poales</taxon>
        <taxon>Poaceae</taxon>
        <taxon>PACMAD clade</taxon>
        <taxon>Panicoideae</taxon>
        <taxon>Panicodae</taxon>
        <taxon>Paniceae</taxon>
        <taxon>Anthephorinae</taxon>
        <taxon>Digitaria</taxon>
    </lineage>
</organism>
<evidence type="ECO:0000256" key="14">
    <source>
        <dbReference type="ARBA" id="ARBA00023180"/>
    </source>
</evidence>
<evidence type="ECO:0000256" key="4">
    <source>
        <dbReference type="ARBA" id="ARBA00022679"/>
    </source>
</evidence>
<evidence type="ECO:0000256" key="17">
    <source>
        <dbReference type="SAM" id="Phobius"/>
    </source>
</evidence>
<dbReference type="GO" id="GO:0007166">
    <property type="term" value="P:cell surface receptor signaling pathway"/>
    <property type="evidence" value="ECO:0007669"/>
    <property type="project" value="InterPro"/>
</dbReference>
<dbReference type="Gene3D" id="1.10.510.10">
    <property type="entry name" value="Transferase(Phosphotransferase) domain 1"/>
    <property type="match status" value="1"/>
</dbReference>
<evidence type="ECO:0000313" key="21">
    <source>
        <dbReference type="Proteomes" id="UP000636709"/>
    </source>
</evidence>
<proteinExistence type="predicted"/>
<dbReference type="OrthoDB" id="10045365at2759"/>
<protein>
    <recommendedName>
        <fullName evidence="22">Protein kinase domain-containing protein</fullName>
    </recommendedName>
</protein>
<evidence type="ECO:0000313" key="20">
    <source>
        <dbReference type="EMBL" id="KAF8654521.1"/>
    </source>
</evidence>
<dbReference type="PROSITE" id="PS00107">
    <property type="entry name" value="PROTEIN_KINASE_ATP"/>
    <property type="match status" value="1"/>
</dbReference>
<dbReference type="Pfam" id="PF13947">
    <property type="entry name" value="GUB_WAK_bind"/>
    <property type="match status" value="1"/>
</dbReference>
<evidence type="ECO:0000259" key="19">
    <source>
        <dbReference type="PROSITE" id="PS50026"/>
    </source>
</evidence>
<dbReference type="PROSITE" id="PS50011">
    <property type="entry name" value="PROTEIN_KINASE_DOM"/>
    <property type="match status" value="1"/>
</dbReference>
<comment type="caution">
    <text evidence="15">Lacks conserved residue(s) required for the propagation of feature annotation.</text>
</comment>
<gene>
    <name evidence="20" type="ORF">HU200_061712</name>
</gene>
<reference evidence="20" key="1">
    <citation type="submission" date="2020-07" db="EMBL/GenBank/DDBJ databases">
        <title>Genome sequence and genetic diversity analysis of an under-domesticated orphan crop, white fonio (Digitaria exilis).</title>
        <authorList>
            <person name="Bennetzen J.L."/>
            <person name="Chen S."/>
            <person name="Ma X."/>
            <person name="Wang X."/>
            <person name="Yssel A.E.J."/>
            <person name="Chaluvadi S.R."/>
            <person name="Johnson M."/>
            <person name="Gangashetty P."/>
            <person name="Hamidou F."/>
            <person name="Sanogo M.D."/>
            <person name="Zwaenepoel A."/>
            <person name="Wallace J."/>
            <person name="Van De Peer Y."/>
            <person name="Van Deynze A."/>
        </authorList>
    </citation>
    <scope>NUCLEOTIDE SEQUENCE</scope>
    <source>
        <tissue evidence="20">Leaves</tissue>
    </source>
</reference>
<dbReference type="InterPro" id="IPR025287">
    <property type="entry name" value="WAK_GUB"/>
</dbReference>
<dbReference type="SMART" id="SM00220">
    <property type="entry name" value="S_TKc"/>
    <property type="match status" value="1"/>
</dbReference>
<evidence type="ECO:0000256" key="3">
    <source>
        <dbReference type="ARBA" id="ARBA00022536"/>
    </source>
</evidence>
<keyword evidence="13" id="KW-1015">Disulfide bond</keyword>
<dbReference type="Gene3D" id="3.30.200.20">
    <property type="entry name" value="Phosphorylase Kinase, domain 1"/>
    <property type="match status" value="1"/>
</dbReference>
<dbReference type="SUPFAM" id="SSF57184">
    <property type="entry name" value="Growth factor receptor domain"/>
    <property type="match status" value="1"/>
</dbReference>
<dbReference type="SMART" id="SM00181">
    <property type="entry name" value="EGF"/>
    <property type="match status" value="3"/>
</dbReference>
<dbReference type="PANTHER" id="PTHR27005">
    <property type="entry name" value="WALL-ASSOCIATED RECEPTOR KINASE-LIKE 21"/>
    <property type="match status" value="1"/>
</dbReference>
<name>A0A835E0K9_9POAL</name>
<evidence type="ECO:0000256" key="12">
    <source>
        <dbReference type="ARBA" id="ARBA00023136"/>
    </source>
</evidence>
<keyword evidence="14" id="KW-0325">Glycoprotein</keyword>
<keyword evidence="6" id="KW-0732">Signal</keyword>
<dbReference type="Pfam" id="PF07714">
    <property type="entry name" value="PK_Tyr_Ser-Thr"/>
    <property type="match status" value="1"/>
</dbReference>
<keyword evidence="3 15" id="KW-0245">EGF-like domain</keyword>
<dbReference type="InterPro" id="IPR009030">
    <property type="entry name" value="Growth_fac_rcpt_cys_sf"/>
</dbReference>